<accession>A0A3M7TJM1</accession>
<organism evidence="2 3">
    <name type="scientific">Chryseobacterium nematophagum</name>
    <dbReference type="NCBI Taxonomy" id="2305228"/>
    <lineage>
        <taxon>Bacteria</taxon>
        <taxon>Pseudomonadati</taxon>
        <taxon>Bacteroidota</taxon>
        <taxon>Flavobacteriia</taxon>
        <taxon>Flavobacteriales</taxon>
        <taxon>Weeksellaceae</taxon>
        <taxon>Chryseobacterium group</taxon>
        <taxon>Chryseobacterium</taxon>
    </lineage>
</organism>
<dbReference type="OrthoDB" id="1253126at2"/>
<protein>
    <recommendedName>
        <fullName evidence="4">Outer membrane protein beta-barrel domain-containing protein</fullName>
    </recommendedName>
</protein>
<keyword evidence="1" id="KW-0732">Signal</keyword>
<sequence length="179" mass="20210">MKKIILLSTLLLTSLVFSQKFEISAGYGLPSGYGILNFLTTILPNSFLRVEGSDNVGVLNVSALVYSKDAKWRYGLDMVSEFYSFNRIEIRKQSAISVMPRIDYFWSEEDKKLRFYSGVSAGIYLATLKYNIAQEEVNYTIFGFNITPIGLRYGKTFAVFIEPNIGIKGLIQAGASYRF</sequence>
<dbReference type="Proteomes" id="UP000278775">
    <property type="component" value="Unassembled WGS sequence"/>
</dbReference>
<proteinExistence type="predicted"/>
<dbReference type="AlphaFoldDB" id="A0A3M7TJM1"/>
<name>A0A3M7TJM1_9FLAO</name>
<feature type="signal peptide" evidence="1">
    <location>
        <begin position="1"/>
        <end position="18"/>
    </location>
</feature>
<evidence type="ECO:0000313" key="2">
    <source>
        <dbReference type="EMBL" id="RNA63753.1"/>
    </source>
</evidence>
<evidence type="ECO:0000313" key="3">
    <source>
        <dbReference type="Proteomes" id="UP000278775"/>
    </source>
</evidence>
<evidence type="ECO:0008006" key="4">
    <source>
        <dbReference type="Google" id="ProtNLM"/>
    </source>
</evidence>
<dbReference type="RefSeq" id="WP_122637674.1">
    <property type="nucleotide sequence ID" value="NZ_QWIU01000002.1"/>
</dbReference>
<feature type="chain" id="PRO_5018171273" description="Outer membrane protein beta-barrel domain-containing protein" evidence="1">
    <location>
        <begin position="19"/>
        <end position="179"/>
    </location>
</feature>
<gene>
    <name evidence="2" type="ORF">D1631_05615</name>
</gene>
<comment type="caution">
    <text evidence="2">The sequence shown here is derived from an EMBL/GenBank/DDBJ whole genome shotgun (WGS) entry which is preliminary data.</text>
</comment>
<dbReference type="EMBL" id="QWIU01000002">
    <property type="protein sequence ID" value="RNA63753.1"/>
    <property type="molecule type" value="Genomic_DNA"/>
</dbReference>
<reference evidence="2 3" key="1">
    <citation type="submission" date="2018-08" db="EMBL/GenBank/DDBJ databases">
        <title>Chryseobacterium nematophagum: a novel matrix digesting pathogen of nematodes.</title>
        <authorList>
            <person name="Page A."/>
            <person name="Roberts M."/>
            <person name="Felix M.-A."/>
            <person name="Weir W."/>
        </authorList>
    </citation>
    <scope>NUCLEOTIDE SEQUENCE [LARGE SCALE GENOMIC DNA]</scope>
    <source>
        <strain evidence="2 3">JUb129</strain>
    </source>
</reference>
<evidence type="ECO:0000256" key="1">
    <source>
        <dbReference type="SAM" id="SignalP"/>
    </source>
</evidence>